<evidence type="ECO:0008006" key="4">
    <source>
        <dbReference type="Google" id="ProtNLM"/>
    </source>
</evidence>
<comment type="caution">
    <text evidence="2">The sequence shown here is derived from an EMBL/GenBank/DDBJ whole genome shotgun (WGS) entry which is preliminary data.</text>
</comment>
<feature type="signal peptide" evidence="1">
    <location>
        <begin position="1"/>
        <end position="24"/>
    </location>
</feature>
<organism evidence="2 3">
    <name type="scientific">Hallella faecis</name>
    <dbReference type="NCBI Taxonomy" id="2841596"/>
    <lineage>
        <taxon>Bacteria</taxon>
        <taxon>Pseudomonadati</taxon>
        <taxon>Bacteroidota</taxon>
        <taxon>Bacteroidia</taxon>
        <taxon>Bacteroidales</taxon>
        <taxon>Prevotellaceae</taxon>
        <taxon>Hallella</taxon>
    </lineage>
</organism>
<keyword evidence="1" id="KW-0732">Signal</keyword>
<keyword evidence="3" id="KW-1185">Reference proteome</keyword>
<dbReference type="PROSITE" id="PS51257">
    <property type="entry name" value="PROKAR_LIPOPROTEIN"/>
    <property type="match status" value="1"/>
</dbReference>
<evidence type="ECO:0000256" key="1">
    <source>
        <dbReference type="SAM" id="SignalP"/>
    </source>
</evidence>
<dbReference type="RefSeq" id="WP_215760348.1">
    <property type="nucleotide sequence ID" value="NZ_JAHKBE010000039.1"/>
</dbReference>
<reference evidence="2 3" key="1">
    <citation type="submission" date="2024-04" db="EMBL/GenBank/DDBJ databases">
        <title>Human intestinal bacterial collection.</title>
        <authorList>
            <person name="Pauvert C."/>
            <person name="Hitch T.C.A."/>
            <person name="Clavel T."/>
        </authorList>
    </citation>
    <scope>NUCLEOTIDE SEQUENCE [LARGE SCALE GENOMIC DNA]</scope>
    <source>
        <strain evidence="2 3">CLA-AA-H145</strain>
    </source>
</reference>
<evidence type="ECO:0000313" key="2">
    <source>
        <dbReference type="EMBL" id="MEQ2487269.1"/>
    </source>
</evidence>
<accession>A0ABV1FS80</accession>
<dbReference type="EMBL" id="JBBNFP010000038">
    <property type="protein sequence ID" value="MEQ2487269.1"/>
    <property type="molecule type" value="Genomic_DNA"/>
</dbReference>
<sequence length="325" mass="36301">MKQTKWFFILMAFVLCLGGLTACGSDDDPEEGGGGSGSDVVNTDAARYEITDPNADISFIELTEGGQYFVGGDESDYGAKPMMARRADQRAAESSDDGLHYGDYTKGANGEYVLNGYGTLTVTKNGEVYEVKIVPEGSTTTKSYSARKVTSTEPISSTAKNLCRTWKFQSVAYSFKMGSYTVFDLKANSMREITIQMKAKMKELASKNGEEWTQEDEDEWNEQIEYAYEGQPERLTFTGSGYMYIRFGDNDVEPYMWRMSGNKLQRWNWDEEAWSNDFFLSIDDTALEEGSSETVSEVKGNTLTITQTLRGSEGGVIKYSMTFSK</sequence>
<gene>
    <name evidence="2" type="ORF">AAAT34_09445</name>
</gene>
<evidence type="ECO:0000313" key="3">
    <source>
        <dbReference type="Proteomes" id="UP001487296"/>
    </source>
</evidence>
<proteinExistence type="predicted"/>
<feature type="chain" id="PRO_5046356872" description="DUF4595 domain-containing protein" evidence="1">
    <location>
        <begin position="25"/>
        <end position="325"/>
    </location>
</feature>
<protein>
    <recommendedName>
        <fullName evidence="4">DUF4595 domain-containing protein</fullName>
    </recommendedName>
</protein>
<name>A0ABV1FS80_9BACT</name>
<dbReference type="Proteomes" id="UP001487296">
    <property type="component" value="Unassembled WGS sequence"/>
</dbReference>